<name>G8YNW0_PICSO</name>
<proteinExistence type="inferred from homology"/>
<feature type="transmembrane region" description="Helical" evidence="4">
    <location>
        <begin position="25"/>
        <end position="42"/>
    </location>
</feature>
<evidence type="ECO:0000256" key="1">
    <source>
        <dbReference type="ARBA" id="ARBA00022692"/>
    </source>
</evidence>
<keyword evidence="4" id="KW-0406">Ion transport</keyword>
<dbReference type="GO" id="GO:0000329">
    <property type="term" value="C:fungal-type vacuole membrane"/>
    <property type="evidence" value="ECO:0007669"/>
    <property type="project" value="TreeGrafter"/>
</dbReference>
<dbReference type="InParanoid" id="G8YNW0"/>
<keyword evidence="6" id="KW-1185">Reference proteome</keyword>
<dbReference type="STRING" id="559304.G8YNW0"/>
<comment type="subcellular location">
    <subcellularLocation>
        <location evidence="4">Membrane</location>
        <topology evidence="4">Multi-pass membrane protein</topology>
    </subcellularLocation>
</comment>
<dbReference type="FunCoup" id="G8YNW0">
    <property type="interactions" value="855"/>
</dbReference>
<dbReference type="eggNOG" id="KOG3386">
    <property type="taxonomic scope" value="Eukaryota"/>
</dbReference>
<dbReference type="GO" id="GO:0005375">
    <property type="term" value="F:copper ion transmembrane transporter activity"/>
    <property type="evidence" value="ECO:0007669"/>
    <property type="project" value="UniProtKB-UniRule"/>
</dbReference>
<keyword evidence="4" id="KW-0186">Copper</keyword>
<gene>
    <name evidence="5" type="primary">Piso0_001705</name>
    <name evidence="5" type="ORF">GNLVRS01_PISO0E10894g</name>
</gene>
<protein>
    <recommendedName>
        <fullName evidence="4">Copper transport protein</fullName>
    </recommendedName>
</protein>
<dbReference type="OrthoDB" id="161814at2759"/>
<evidence type="ECO:0000256" key="4">
    <source>
        <dbReference type="RuleBase" id="RU367022"/>
    </source>
</evidence>
<comment type="similarity">
    <text evidence="4">Belongs to the copper transporter (Ctr) (TC 1.A.56) family. SLC31A subfamily.</text>
</comment>
<keyword evidence="3 4" id="KW-0472">Membrane</keyword>
<reference evidence="5 6" key="1">
    <citation type="journal article" date="2012" name="G3 (Bethesda)">
        <title>Pichia sorbitophila, an interspecies yeast hybrid reveals early steps of genome resolution following polyploidization.</title>
        <authorList>
            <person name="Leh Louis V."/>
            <person name="Despons L."/>
            <person name="Friedrich A."/>
            <person name="Martin T."/>
            <person name="Durrens P."/>
            <person name="Casaregola S."/>
            <person name="Neuveglise C."/>
            <person name="Fairhead C."/>
            <person name="Marck C."/>
            <person name="Cruz J.A."/>
            <person name="Straub M.L."/>
            <person name="Kugler V."/>
            <person name="Sacerdot C."/>
            <person name="Uzunov Z."/>
            <person name="Thierry A."/>
            <person name="Weiss S."/>
            <person name="Bleykasten C."/>
            <person name="De Montigny J."/>
            <person name="Jacques N."/>
            <person name="Jung P."/>
            <person name="Lemaire M."/>
            <person name="Mallet S."/>
            <person name="Morel G."/>
            <person name="Richard G.F."/>
            <person name="Sarkar A."/>
            <person name="Savel G."/>
            <person name="Schacherer J."/>
            <person name="Seret M.L."/>
            <person name="Talla E."/>
            <person name="Samson G."/>
            <person name="Jubin C."/>
            <person name="Poulain J."/>
            <person name="Vacherie B."/>
            <person name="Barbe V."/>
            <person name="Pelletier E."/>
            <person name="Sherman D.J."/>
            <person name="Westhof E."/>
            <person name="Weissenbach J."/>
            <person name="Baret P.V."/>
            <person name="Wincker P."/>
            <person name="Gaillardin C."/>
            <person name="Dujon B."/>
            <person name="Souciet J.L."/>
        </authorList>
    </citation>
    <scope>NUCLEOTIDE SEQUENCE [LARGE SCALE GENOMIC DNA]</scope>
    <source>
        <strain evidence="6">ATCC MYA-4447 / BCRC 22081 / CBS 7064 / NBRC 10061 / NRRL Y-12695</strain>
    </source>
</reference>
<evidence type="ECO:0000256" key="2">
    <source>
        <dbReference type="ARBA" id="ARBA00022989"/>
    </source>
</evidence>
<keyword evidence="4" id="KW-0187">Copper transport</keyword>
<dbReference type="PANTHER" id="PTHR12483">
    <property type="entry name" value="SOLUTE CARRIER FAMILY 31 COPPER TRANSPORTERS"/>
    <property type="match status" value="1"/>
</dbReference>
<dbReference type="OMA" id="DITEYCH"/>
<dbReference type="Proteomes" id="UP000005222">
    <property type="component" value="Chromosome E"/>
</dbReference>
<feature type="transmembrane region" description="Helical" evidence="4">
    <location>
        <begin position="99"/>
        <end position="116"/>
    </location>
</feature>
<keyword evidence="4" id="KW-0813">Transport</keyword>
<evidence type="ECO:0000313" key="5">
    <source>
        <dbReference type="EMBL" id="CCE79628.1"/>
    </source>
</evidence>
<organism evidence="5 6">
    <name type="scientific">Pichia sorbitophila (strain ATCC MYA-4447 / BCRC 22081 / CBS 7064 / NBRC 10061 / NRRL Y-12695)</name>
    <name type="common">Hybrid yeast</name>
    <dbReference type="NCBI Taxonomy" id="559304"/>
    <lineage>
        <taxon>Eukaryota</taxon>
        <taxon>Fungi</taxon>
        <taxon>Dikarya</taxon>
        <taxon>Ascomycota</taxon>
        <taxon>Saccharomycotina</taxon>
        <taxon>Pichiomycetes</taxon>
        <taxon>Debaryomycetaceae</taxon>
        <taxon>Millerozyma</taxon>
    </lineage>
</organism>
<dbReference type="PANTHER" id="PTHR12483:SF115">
    <property type="entry name" value="COPPER TRANSPORT PROTEIN"/>
    <property type="match status" value="1"/>
</dbReference>
<dbReference type="AlphaFoldDB" id="G8YNW0"/>
<accession>G8YNW0</accession>
<evidence type="ECO:0000313" key="6">
    <source>
        <dbReference type="Proteomes" id="UP000005222"/>
    </source>
</evidence>
<dbReference type="EMBL" id="FO082055">
    <property type="protein sequence ID" value="CCE79628.1"/>
    <property type="molecule type" value="Genomic_DNA"/>
</dbReference>
<dbReference type="HOGENOM" id="CLU_079690_4_0_1"/>
<dbReference type="InterPro" id="IPR007274">
    <property type="entry name" value="Cop_transporter"/>
</dbReference>
<keyword evidence="1 4" id="KW-0812">Transmembrane</keyword>
<sequence length="129" mass="15064">MIFTWDWKNTCVVFRWWHVRTQFDFLLSFMGIVAITALYELFKQVVFKWKRLPSQNVSLTDPLARGIERDHKIKGAVLYGLQVGYSFLLMLVFMTYNGWYMLAVVLGAIIGHYLWPSPETSSSMSMACH</sequence>
<feature type="transmembrane region" description="Helical" evidence="4">
    <location>
        <begin position="75"/>
        <end position="93"/>
    </location>
</feature>
<evidence type="ECO:0000256" key="3">
    <source>
        <dbReference type="ARBA" id="ARBA00023136"/>
    </source>
</evidence>
<dbReference type="Pfam" id="PF04145">
    <property type="entry name" value="Ctr"/>
    <property type="match status" value="1"/>
</dbReference>
<keyword evidence="2 4" id="KW-1133">Transmembrane helix</keyword>